<evidence type="ECO:0000256" key="3">
    <source>
        <dbReference type="ARBA" id="ARBA00022691"/>
    </source>
</evidence>
<dbReference type="InterPro" id="IPR050362">
    <property type="entry name" value="Cation-dep_OMT"/>
</dbReference>
<accession>A0ABN0BD18</accession>
<dbReference type="SUPFAM" id="SSF53335">
    <property type="entry name" value="S-adenosyl-L-methionine-dependent methyltransferases"/>
    <property type="match status" value="1"/>
</dbReference>
<evidence type="ECO:0000256" key="1">
    <source>
        <dbReference type="ARBA" id="ARBA00022603"/>
    </source>
</evidence>
<reference evidence="5" key="1">
    <citation type="journal article" date="2014" name="Genome Announc.">
        <title>Draft genome sequences of six enterohepatic helicobacter species isolated from humans and one from rhesus macaques.</title>
        <authorList>
            <person name="Shen Z."/>
            <person name="Sheh A."/>
            <person name="Young S.K."/>
            <person name="Abouelliel A."/>
            <person name="Ward D.V."/>
            <person name="Earl A.M."/>
            <person name="Fox J.G."/>
        </authorList>
    </citation>
    <scope>NUCLEOTIDE SEQUENCE [LARGE SCALE GENOMIC DNA]</scope>
    <source>
        <strain evidence="5">CCUG 18818</strain>
    </source>
</reference>
<sequence length="234" mass="26432">MVSHHILDYYEASEDEINKRIFERCHKYSRCDEIEEFSLEFPEEFPGQQYMGADPIVRRFQQLMLQSIKAKNVLEIGTFVGASTMSMASSIGEDGRVWSIEKYDRFAKIARKNFEKNGVKNITLLEGDAFEILQTSLHSAGGGVALPASFDFIFLDGNKEHYADYFEILWDFLRVGGILMVDDGLFQGDILNDVPTTQKGQGVLRFLESVRVKDKAFPVLLPLGVGIGFVLKQG</sequence>
<dbReference type="PANTHER" id="PTHR10509:SF14">
    <property type="entry name" value="CAFFEOYL-COA O-METHYLTRANSFERASE 3-RELATED"/>
    <property type="match status" value="1"/>
</dbReference>
<dbReference type="Proteomes" id="UP000005755">
    <property type="component" value="Unassembled WGS sequence"/>
</dbReference>
<evidence type="ECO:0000313" key="5">
    <source>
        <dbReference type="Proteomes" id="UP000005755"/>
    </source>
</evidence>
<dbReference type="CDD" id="cd02440">
    <property type="entry name" value="AdoMet_MTases"/>
    <property type="match status" value="1"/>
</dbReference>
<dbReference type="Pfam" id="PF01596">
    <property type="entry name" value="Methyltransf_3"/>
    <property type="match status" value="1"/>
</dbReference>
<keyword evidence="3" id="KW-0949">S-adenosyl-L-methionine</keyword>
<dbReference type="InterPro" id="IPR002935">
    <property type="entry name" value="SAM_O-MeTrfase"/>
</dbReference>
<protein>
    <submittedName>
        <fullName evidence="4">O-methyltransferase</fullName>
    </submittedName>
</protein>
<dbReference type="InterPro" id="IPR029063">
    <property type="entry name" value="SAM-dependent_MTases_sf"/>
</dbReference>
<keyword evidence="1" id="KW-0489">Methyltransferase</keyword>
<dbReference type="PANTHER" id="PTHR10509">
    <property type="entry name" value="O-METHYLTRANSFERASE-RELATED"/>
    <property type="match status" value="1"/>
</dbReference>
<gene>
    <name evidence="4" type="ORF">HCCG_01548</name>
</gene>
<name>A0ABN0BD18_9HELI</name>
<evidence type="ECO:0000256" key="2">
    <source>
        <dbReference type="ARBA" id="ARBA00022679"/>
    </source>
</evidence>
<dbReference type="Gene3D" id="3.40.50.150">
    <property type="entry name" value="Vaccinia Virus protein VP39"/>
    <property type="match status" value="1"/>
</dbReference>
<dbReference type="EMBL" id="DS990392">
    <property type="protein sequence ID" value="EFR47000.1"/>
    <property type="molecule type" value="Genomic_DNA"/>
</dbReference>
<dbReference type="PROSITE" id="PS51682">
    <property type="entry name" value="SAM_OMT_I"/>
    <property type="match status" value="1"/>
</dbReference>
<organism evidence="4 5">
    <name type="scientific">Helicobacter cinaedi CCUG 18818 = ATCC BAA-847</name>
    <dbReference type="NCBI Taxonomy" id="537971"/>
    <lineage>
        <taxon>Bacteria</taxon>
        <taxon>Pseudomonadati</taxon>
        <taxon>Campylobacterota</taxon>
        <taxon>Epsilonproteobacteria</taxon>
        <taxon>Campylobacterales</taxon>
        <taxon>Helicobacteraceae</taxon>
        <taxon>Helicobacter</taxon>
    </lineage>
</organism>
<keyword evidence="2" id="KW-0808">Transferase</keyword>
<keyword evidence="5" id="KW-1185">Reference proteome</keyword>
<proteinExistence type="predicted"/>
<evidence type="ECO:0000313" key="4">
    <source>
        <dbReference type="EMBL" id="EFR47000.1"/>
    </source>
</evidence>